<dbReference type="SMART" id="SM00717">
    <property type="entry name" value="SANT"/>
    <property type="match status" value="2"/>
</dbReference>
<dbReference type="PROSITE" id="PS51294">
    <property type="entry name" value="HTH_MYB"/>
    <property type="match status" value="2"/>
</dbReference>
<gene>
    <name evidence="6" type="ORF">BSTOLATCC_MIC25353</name>
</gene>
<accession>A0AAU9J967</accession>
<keyword evidence="1" id="KW-0677">Repeat</keyword>
<feature type="domain" description="Myb-like" evidence="4">
    <location>
        <begin position="26"/>
        <end position="77"/>
    </location>
</feature>
<feature type="domain" description="HTH myb-type" evidence="5">
    <location>
        <begin position="26"/>
        <end position="81"/>
    </location>
</feature>
<dbReference type="InterPro" id="IPR050560">
    <property type="entry name" value="MYB_TF"/>
</dbReference>
<dbReference type="PROSITE" id="PS50090">
    <property type="entry name" value="MYB_LIKE"/>
    <property type="match status" value="2"/>
</dbReference>
<dbReference type="GO" id="GO:0000981">
    <property type="term" value="F:DNA-binding transcription factor activity, RNA polymerase II-specific"/>
    <property type="evidence" value="ECO:0007669"/>
    <property type="project" value="TreeGrafter"/>
</dbReference>
<dbReference type="PANTHER" id="PTHR45614">
    <property type="entry name" value="MYB PROTEIN-RELATED"/>
    <property type="match status" value="1"/>
</dbReference>
<dbReference type="GO" id="GO:0005634">
    <property type="term" value="C:nucleus"/>
    <property type="evidence" value="ECO:0007669"/>
    <property type="project" value="TreeGrafter"/>
</dbReference>
<dbReference type="Proteomes" id="UP001162131">
    <property type="component" value="Unassembled WGS sequence"/>
</dbReference>
<evidence type="ECO:0000259" key="5">
    <source>
        <dbReference type="PROSITE" id="PS51294"/>
    </source>
</evidence>
<proteinExistence type="predicted"/>
<dbReference type="InterPro" id="IPR017930">
    <property type="entry name" value="Myb_dom"/>
</dbReference>
<protein>
    <submittedName>
        <fullName evidence="6">Uncharacterized protein</fullName>
    </submittedName>
</protein>
<dbReference type="AlphaFoldDB" id="A0AAU9J967"/>
<dbReference type="CDD" id="cd00167">
    <property type="entry name" value="SANT"/>
    <property type="match status" value="2"/>
</dbReference>
<evidence type="ECO:0000313" key="7">
    <source>
        <dbReference type="Proteomes" id="UP001162131"/>
    </source>
</evidence>
<keyword evidence="7" id="KW-1185">Reference proteome</keyword>
<dbReference type="SUPFAM" id="SSF46689">
    <property type="entry name" value="Homeodomain-like"/>
    <property type="match status" value="1"/>
</dbReference>
<dbReference type="EMBL" id="CAJZBQ010000024">
    <property type="protein sequence ID" value="CAG9320118.1"/>
    <property type="molecule type" value="Genomic_DNA"/>
</dbReference>
<dbReference type="Pfam" id="PF00249">
    <property type="entry name" value="Myb_DNA-binding"/>
    <property type="match status" value="2"/>
</dbReference>
<dbReference type="PANTHER" id="PTHR45614:SF274">
    <property type="entry name" value="MYB-LIKE DNA-BINDING PROTEIN"/>
    <property type="match status" value="1"/>
</dbReference>
<dbReference type="Gene3D" id="1.10.10.60">
    <property type="entry name" value="Homeodomain-like"/>
    <property type="match status" value="2"/>
</dbReference>
<feature type="region of interest" description="Disordered" evidence="3">
    <location>
        <begin position="156"/>
        <end position="178"/>
    </location>
</feature>
<evidence type="ECO:0000256" key="2">
    <source>
        <dbReference type="ARBA" id="ARBA00023125"/>
    </source>
</evidence>
<evidence type="ECO:0000313" key="6">
    <source>
        <dbReference type="EMBL" id="CAG9320118.1"/>
    </source>
</evidence>
<feature type="domain" description="Myb-like" evidence="4">
    <location>
        <begin position="78"/>
        <end position="128"/>
    </location>
</feature>
<sequence>MALTVERCSRKIKSKDYSWNYDDTAASEIKTGPWTTEEDLMVIKLVNKYGPQKWSHIAKSLPGRIGKQCRERWHNHLNPNIRKDQWLEDEEWLLFLYHKMMGNRWAEIAKILKGRTDNSIKNHWNSSMKKLIPEFNTRYNNLIRDHIYTDPKHVCSTHQVEERGKRKRGRKSINENSDLPKVPCIQAHNQILTNAIQGYQNSVDSCRLEADKENLSVTPLPKKRRKIIEVTTMNSSYSELSVIEDTALMFTPAESPPRNRILSPCFLNDKYESAAKFNQTQSPGEGLSKSVSYILFESPSYMLSLSPRTFNI</sequence>
<evidence type="ECO:0000256" key="1">
    <source>
        <dbReference type="ARBA" id="ARBA00022737"/>
    </source>
</evidence>
<dbReference type="InterPro" id="IPR009057">
    <property type="entry name" value="Homeodomain-like_sf"/>
</dbReference>
<dbReference type="InterPro" id="IPR001005">
    <property type="entry name" value="SANT/Myb"/>
</dbReference>
<keyword evidence="2" id="KW-0238">DNA-binding</keyword>
<feature type="domain" description="HTH myb-type" evidence="5">
    <location>
        <begin position="82"/>
        <end position="132"/>
    </location>
</feature>
<comment type="caution">
    <text evidence="6">The sequence shown here is derived from an EMBL/GenBank/DDBJ whole genome shotgun (WGS) entry which is preliminary data.</text>
</comment>
<name>A0AAU9J967_9CILI</name>
<evidence type="ECO:0000259" key="4">
    <source>
        <dbReference type="PROSITE" id="PS50090"/>
    </source>
</evidence>
<organism evidence="6 7">
    <name type="scientific">Blepharisma stoltei</name>
    <dbReference type="NCBI Taxonomy" id="1481888"/>
    <lineage>
        <taxon>Eukaryota</taxon>
        <taxon>Sar</taxon>
        <taxon>Alveolata</taxon>
        <taxon>Ciliophora</taxon>
        <taxon>Postciliodesmatophora</taxon>
        <taxon>Heterotrichea</taxon>
        <taxon>Heterotrichida</taxon>
        <taxon>Blepharismidae</taxon>
        <taxon>Blepharisma</taxon>
    </lineage>
</organism>
<dbReference type="FunFam" id="1.10.10.60:FF:000010">
    <property type="entry name" value="Transcriptional activator Myb isoform A"/>
    <property type="match status" value="1"/>
</dbReference>
<evidence type="ECO:0000256" key="3">
    <source>
        <dbReference type="SAM" id="MobiDB-lite"/>
    </source>
</evidence>
<reference evidence="6" key="1">
    <citation type="submission" date="2021-09" db="EMBL/GenBank/DDBJ databases">
        <authorList>
            <consortium name="AG Swart"/>
            <person name="Singh M."/>
            <person name="Singh A."/>
            <person name="Seah K."/>
            <person name="Emmerich C."/>
        </authorList>
    </citation>
    <scope>NUCLEOTIDE SEQUENCE</scope>
    <source>
        <strain evidence="6">ATCC30299</strain>
    </source>
</reference>
<dbReference type="GO" id="GO:0000978">
    <property type="term" value="F:RNA polymerase II cis-regulatory region sequence-specific DNA binding"/>
    <property type="evidence" value="ECO:0007669"/>
    <property type="project" value="TreeGrafter"/>
</dbReference>